<reference evidence="4" key="1">
    <citation type="journal article" date="2019" name="Int. J. Syst. Evol. Microbiol.">
        <title>The Global Catalogue of Microorganisms (GCM) 10K type strain sequencing project: providing services to taxonomists for standard genome sequencing and annotation.</title>
        <authorList>
            <consortium name="The Broad Institute Genomics Platform"/>
            <consortium name="The Broad Institute Genome Sequencing Center for Infectious Disease"/>
            <person name="Wu L."/>
            <person name="Ma J."/>
        </authorList>
    </citation>
    <scope>NUCLEOTIDE SEQUENCE [LARGE SCALE GENOMIC DNA]</scope>
    <source>
        <strain evidence="4">KCTC 42498</strain>
    </source>
</reference>
<comment type="caution">
    <text evidence="3">The sequence shown here is derived from an EMBL/GenBank/DDBJ whole genome shotgun (WGS) entry which is preliminary data.</text>
</comment>
<organism evidence="3 4">
    <name type="scientific">Pontibacter locisalis</name>
    <dbReference type="NCBI Taxonomy" id="1719035"/>
    <lineage>
        <taxon>Bacteria</taxon>
        <taxon>Pseudomonadati</taxon>
        <taxon>Bacteroidota</taxon>
        <taxon>Cytophagia</taxon>
        <taxon>Cytophagales</taxon>
        <taxon>Hymenobacteraceae</taxon>
        <taxon>Pontibacter</taxon>
    </lineage>
</organism>
<feature type="region of interest" description="Disordered" evidence="1">
    <location>
        <begin position="141"/>
        <end position="170"/>
    </location>
</feature>
<feature type="compositionally biased region" description="Acidic residues" evidence="1">
    <location>
        <begin position="154"/>
        <end position="170"/>
    </location>
</feature>
<protein>
    <submittedName>
        <fullName evidence="3">Uncharacterized protein</fullName>
    </submittedName>
</protein>
<keyword evidence="2" id="KW-0732">Signal</keyword>
<feature type="chain" id="PRO_5045300787" evidence="2">
    <location>
        <begin position="26"/>
        <end position="170"/>
    </location>
</feature>
<evidence type="ECO:0000313" key="4">
    <source>
        <dbReference type="Proteomes" id="UP001597544"/>
    </source>
</evidence>
<dbReference type="EMBL" id="JBHULU010000012">
    <property type="protein sequence ID" value="MFD2514167.1"/>
    <property type="molecule type" value="Genomic_DNA"/>
</dbReference>
<evidence type="ECO:0000256" key="1">
    <source>
        <dbReference type="SAM" id="MobiDB-lite"/>
    </source>
</evidence>
<dbReference type="Proteomes" id="UP001597544">
    <property type="component" value="Unassembled WGS sequence"/>
</dbReference>
<gene>
    <name evidence="3" type="ORF">ACFSRY_09840</name>
</gene>
<dbReference type="RefSeq" id="WP_377506171.1">
    <property type="nucleotide sequence ID" value="NZ_JBHULU010000012.1"/>
</dbReference>
<proteinExistence type="predicted"/>
<name>A0ABW5IMC9_9BACT</name>
<sequence length="170" mass="19302">MKKITLVFFLSAGMGLGILQYTAVAGPAQVTAAVSNISKHPTEEKYDRIMEKYAVGLKTAFAEKDDKKAIVIINKTTNEFITEIEKIKPELERWVKGLTEKDKEELEKRAGEKAYLKTIFEIMFDPEVGKRLEQNPELKKALDAGNERMQALGFEDESTEEEEIEEEVID</sequence>
<accession>A0ABW5IMC9</accession>
<keyword evidence="4" id="KW-1185">Reference proteome</keyword>
<evidence type="ECO:0000256" key="2">
    <source>
        <dbReference type="SAM" id="SignalP"/>
    </source>
</evidence>
<evidence type="ECO:0000313" key="3">
    <source>
        <dbReference type="EMBL" id="MFD2514167.1"/>
    </source>
</evidence>
<feature type="signal peptide" evidence="2">
    <location>
        <begin position="1"/>
        <end position="25"/>
    </location>
</feature>